<dbReference type="EMBL" id="BGPR01000818">
    <property type="protein sequence ID" value="GBM36726.1"/>
    <property type="molecule type" value="Genomic_DNA"/>
</dbReference>
<sequence length="86" mass="10147">MMKWRRLYLNRDSISKNVMHHRVDDIHSQIKSTYRDSTYLVFIESAINGERNDIQAQAIETSTISSQKLDCHHSTEALRENERQAK</sequence>
<comment type="caution">
    <text evidence="2">The sequence shown here is derived from an EMBL/GenBank/DDBJ whole genome shotgun (WGS) entry which is preliminary data.</text>
</comment>
<gene>
    <name evidence="2" type="ORF">AVEN_171843_1</name>
</gene>
<protein>
    <submittedName>
        <fullName evidence="2">Uncharacterized protein</fullName>
    </submittedName>
</protein>
<proteinExistence type="predicted"/>
<organism evidence="2 3">
    <name type="scientific">Araneus ventricosus</name>
    <name type="common">Orbweaver spider</name>
    <name type="synonym">Epeira ventricosa</name>
    <dbReference type="NCBI Taxonomy" id="182803"/>
    <lineage>
        <taxon>Eukaryota</taxon>
        <taxon>Metazoa</taxon>
        <taxon>Ecdysozoa</taxon>
        <taxon>Arthropoda</taxon>
        <taxon>Chelicerata</taxon>
        <taxon>Arachnida</taxon>
        <taxon>Araneae</taxon>
        <taxon>Araneomorphae</taxon>
        <taxon>Entelegynae</taxon>
        <taxon>Araneoidea</taxon>
        <taxon>Araneidae</taxon>
        <taxon>Araneus</taxon>
    </lineage>
</organism>
<name>A0A4Y2F8C9_ARAVE</name>
<keyword evidence="3" id="KW-1185">Reference proteome</keyword>
<feature type="region of interest" description="Disordered" evidence="1">
    <location>
        <begin position="65"/>
        <end position="86"/>
    </location>
</feature>
<evidence type="ECO:0000256" key="1">
    <source>
        <dbReference type="SAM" id="MobiDB-lite"/>
    </source>
</evidence>
<evidence type="ECO:0000313" key="2">
    <source>
        <dbReference type="EMBL" id="GBM36726.1"/>
    </source>
</evidence>
<reference evidence="2 3" key="1">
    <citation type="journal article" date="2019" name="Sci. Rep.">
        <title>Orb-weaving spider Araneus ventricosus genome elucidates the spidroin gene catalogue.</title>
        <authorList>
            <person name="Kono N."/>
            <person name="Nakamura H."/>
            <person name="Ohtoshi R."/>
            <person name="Moran D.A.P."/>
            <person name="Shinohara A."/>
            <person name="Yoshida Y."/>
            <person name="Fujiwara M."/>
            <person name="Mori M."/>
            <person name="Tomita M."/>
            <person name="Arakawa K."/>
        </authorList>
    </citation>
    <scope>NUCLEOTIDE SEQUENCE [LARGE SCALE GENOMIC DNA]</scope>
</reference>
<dbReference type="Proteomes" id="UP000499080">
    <property type="component" value="Unassembled WGS sequence"/>
</dbReference>
<evidence type="ECO:0000313" key="3">
    <source>
        <dbReference type="Proteomes" id="UP000499080"/>
    </source>
</evidence>
<dbReference type="AlphaFoldDB" id="A0A4Y2F8C9"/>
<feature type="compositionally biased region" description="Basic and acidic residues" evidence="1">
    <location>
        <begin position="69"/>
        <end position="86"/>
    </location>
</feature>
<accession>A0A4Y2F8C9</accession>